<accession>D5G577</accession>
<dbReference type="GeneID" id="9188097"/>
<evidence type="ECO:0000313" key="1">
    <source>
        <dbReference type="EMBL" id="CAZ79670.1"/>
    </source>
</evidence>
<dbReference type="HOGENOM" id="CLU_2361259_0_0_1"/>
<dbReference type="RefSeq" id="XP_002835513.1">
    <property type="nucleotide sequence ID" value="XM_002835467.1"/>
</dbReference>
<dbReference type="KEGG" id="tml:GSTUM_00000344001"/>
<reference evidence="1 2" key="1">
    <citation type="journal article" date="2010" name="Nature">
        <title>Perigord black truffle genome uncovers evolutionary origins and mechanisms of symbiosis.</title>
        <authorList>
            <person name="Martin F."/>
            <person name="Kohler A."/>
            <person name="Murat C."/>
            <person name="Balestrini R."/>
            <person name="Coutinho P.M."/>
            <person name="Jaillon O."/>
            <person name="Montanini B."/>
            <person name="Morin E."/>
            <person name="Noel B."/>
            <person name="Percudani R."/>
            <person name="Porcel B."/>
            <person name="Rubini A."/>
            <person name="Amicucci A."/>
            <person name="Amselem J."/>
            <person name="Anthouard V."/>
            <person name="Arcioni S."/>
            <person name="Artiguenave F."/>
            <person name="Aury J.M."/>
            <person name="Ballario P."/>
            <person name="Bolchi A."/>
            <person name="Brenna A."/>
            <person name="Brun A."/>
            <person name="Buee M."/>
            <person name="Cantarel B."/>
            <person name="Chevalier G."/>
            <person name="Couloux A."/>
            <person name="Da Silva C."/>
            <person name="Denoeud F."/>
            <person name="Duplessis S."/>
            <person name="Ghignone S."/>
            <person name="Hilselberger B."/>
            <person name="Iotti M."/>
            <person name="Marcais B."/>
            <person name="Mello A."/>
            <person name="Miranda M."/>
            <person name="Pacioni G."/>
            <person name="Quesneville H."/>
            <person name="Riccioni C."/>
            <person name="Ruotolo R."/>
            <person name="Splivallo R."/>
            <person name="Stocchi V."/>
            <person name="Tisserant E."/>
            <person name="Viscomi A.R."/>
            <person name="Zambonelli A."/>
            <person name="Zampieri E."/>
            <person name="Henrissat B."/>
            <person name="Lebrun M.H."/>
            <person name="Paolocci F."/>
            <person name="Bonfante P."/>
            <person name="Ottonello S."/>
            <person name="Wincker P."/>
        </authorList>
    </citation>
    <scope>NUCLEOTIDE SEQUENCE [LARGE SCALE GENOMIC DNA]</scope>
    <source>
        <strain evidence="1 2">Mel28</strain>
    </source>
</reference>
<name>D5G577_TUBMM</name>
<evidence type="ECO:0000313" key="2">
    <source>
        <dbReference type="Proteomes" id="UP000006911"/>
    </source>
</evidence>
<dbReference type="InParanoid" id="D5G577"/>
<dbReference type="AlphaFoldDB" id="D5G577"/>
<gene>
    <name evidence="1" type="ORF">GSTUM_00000344001</name>
</gene>
<keyword evidence="2" id="KW-1185">Reference proteome</keyword>
<dbReference type="EMBL" id="FN429997">
    <property type="protein sequence ID" value="CAZ79670.1"/>
    <property type="molecule type" value="Genomic_DNA"/>
</dbReference>
<organism evidence="1 2">
    <name type="scientific">Tuber melanosporum (strain Mel28)</name>
    <name type="common">Perigord black truffle</name>
    <dbReference type="NCBI Taxonomy" id="656061"/>
    <lineage>
        <taxon>Eukaryota</taxon>
        <taxon>Fungi</taxon>
        <taxon>Dikarya</taxon>
        <taxon>Ascomycota</taxon>
        <taxon>Pezizomycotina</taxon>
        <taxon>Pezizomycetes</taxon>
        <taxon>Pezizales</taxon>
        <taxon>Tuberaceae</taxon>
        <taxon>Tuber</taxon>
    </lineage>
</organism>
<proteinExistence type="predicted"/>
<dbReference type="Proteomes" id="UP000006911">
    <property type="component" value="Unassembled WGS sequence"/>
</dbReference>
<protein>
    <submittedName>
        <fullName evidence="1">(Perigord truffle) hypothetical protein</fullName>
    </submittedName>
</protein>
<sequence length="96" mass="11163">MRSKLECYPVSHPYLSIISSALGANHFPHRQPQLPITIPYHKRTSPQYSSRCLASDLFKFISHAEYGCFCYTKKKQNISTLEDISGRENIYNFSFR</sequence>